<gene>
    <name evidence="6" type="ORF">SAMN05421747_103183</name>
</gene>
<feature type="signal peptide" evidence="2">
    <location>
        <begin position="1"/>
        <end position="28"/>
    </location>
</feature>
<organism evidence="6 7">
    <name type="scientific">Parapedobacter composti</name>
    <dbReference type="NCBI Taxonomy" id="623281"/>
    <lineage>
        <taxon>Bacteria</taxon>
        <taxon>Pseudomonadati</taxon>
        <taxon>Bacteroidota</taxon>
        <taxon>Sphingobacteriia</taxon>
        <taxon>Sphingobacteriales</taxon>
        <taxon>Sphingobacteriaceae</taxon>
        <taxon>Parapedobacter</taxon>
    </lineage>
</organism>
<dbReference type="InterPro" id="IPR024079">
    <property type="entry name" value="MetalloPept_cat_dom_sf"/>
</dbReference>
<evidence type="ECO:0008006" key="8">
    <source>
        <dbReference type="Google" id="ProtNLM"/>
    </source>
</evidence>
<keyword evidence="7" id="KW-1185">Reference proteome</keyword>
<name>A0A1I1FW88_9SPHI</name>
<feature type="chain" id="PRO_5011600426" description="Zinc-dependent metalloprotease" evidence="2">
    <location>
        <begin position="29"/>
        <end position="877"/>
    </location>
</feature>
<dbReference type="InterPro" id="IPR032534">
    <property type="entry name" value="EcxA_zinc-bd"/>
</dbReference>
<dbReference type="PANTHER" id="PTHR38478:SF1">
    <property type="entry name" value="ZINC DEPENDENT METALLOPROTEASE DOMAIN LIPOPROTEIN"/>
    <property type="match status" value="1"/>
</dbReference>
<keyword evidence="2" id="KW-0732">Signal</keyword>
<feature type="domain" description="DUF5117" evidence="4">
    <location>
        <begin position="106"/>
        <end position="294"/>
    </location>
</feature>
<dbReference type="AlphaFoldDB" id="A0A1I1FW88"/>
<dbReference type="Pfam" id="PF17148">
    <property type="entry name" value="DUF5117"/>
    <property type="match status" value="1"/>
</dbReference>
<dbReference type="InterPro" id="IPR034032">
    <property type="entry name" value="Zn_MMP-like_bac"/>
</dbReference>
<evidence type="ECO:0000259" key="5">
    <source>
        <dbReference type="Pfam" id="PF17162"/>
    </source>
</evidence>
<dbReference type="RefSeq" id="WP_090972042.1">
    <property type="nucleotide sequence ID" value="NZ_FOLL01000003.1"/>
</dbReference>
<evidence type="ECO:0000256" key="2">
    <source>
        <dbReference type="SAM" id="SignalP"/>
    </source>
</evidence>
<feature type="region of interest" description="Disordered" evidence="1">
    <location>
        <begin position="548"/>
        <end position="567"/>
    </location>
</feature>
<reference evidence="6 7" key="1">
    <citation type="submission" date="2016-10" db="EMBL/GenBank/DDBJ databases">
        <authorList>
            <person name="de Groot N.N."/>
        </authorList>
    </citation>
    <scope>NUCLEOTIDE SEQUENCE [LARGE SCALE GENOMIC DNA]</scope>
    <source>
        <strain evidence="6 7">DSM 22900</strain>
    </source>
</reference>
<dbReference type="OrthoDB" id="9776599at2"/>
<accession>A0A1I1FW88</accession>
<dbReference type="Proteomes" id="UP000199577">
    <property type="component" value="Unassembled WGS sequence"/>
</dbReference>
<feature type="domain" description="DUF5118" evidence="5">
    <location>
        <begin position="45"/>
        <end position="90"/>
    </location>
</feature>
<dbReference type="InterPro" id="IPR033428">
    <property type="entry name" value="DUF5118"/>
</dbReference>
<dbReference type="SUPFAM" id="SSF55486">
    <property type="entry name" value="Metalloproteases ('zincins'), catalytic domain"/>
    <property type="match status" value="1"/>
</dbReference>
<dbReference type="CDD" id="cd04276">
    <property type="entry name" value="ZnMc_MMP_like_2"/>
    <property type="match status" value="1"/>
</dbReference>
<dbReference type="PANTHER" id="PTHR38478">
    <property type="entry name" value="PEPTIDASE M1A AND M12B"/>
    <property type="match status" value="1"/>
</dbReference>
<feature type="domain" description="EcxA zinc-binding" evidence="3">
    <location>
        <begin position="428"/>
        <end position="745"/>
    </location>
</feature>
<protein>
    <recommendedName>
        <fullName evidence="8">Zinc-dependent metalloprotease</fullName>
    </recommendedName>
</protein>
<dbReference type="Gene3D" id="3.40.390.10">
    <property type="entry name" value="Collagenase (Catalytic Domain)"/>
    <property type="match status" value="1"/>
</dbReference>
<dbReference type="GO" id="GO:0008237">
    <property type="term" value="F:metallopeptidase activity"/>
    <property type="evidence" value="ECO:0007669"/>
    <property type="project" value="InterPro"/>
</dbReference>
<evidence type="ECO:0000259" key="3">
    <source>
        <dbReference type="Pfam" id="PF16313"/>
    </source>
</evidence>
<proteinExistence type="predicted"/>
<dbReference type="Pfam" id="PF16313">
    <property type="entry name" value="DUF4953"/>
    <property type="match status" value="1"/>
</dbReference>
<dbReference type="EMBL" id="FOLL01000003">
    <property type="protein sequence ID" value="SFC03292.1"/>
    <property type="molecule type" value="Genomic_DNA"/>
</dbReference>
<sequence length="877" mass="99475">MYIQHIHTFFLKPILAAALTVMFAVTVAAQTDTAKSDAAKASPIKAFDAFFKDKPVVSDSGMFIVHQADHRYYFEIPDSMLHRDMLMVSTRMAMSSSDFDQTVAGERTEPGLMLRWEKSPDDKQILLRKVTSRNVLRFTGTDTAFRNAVALQTVDPILLAFPIKATAESGNAIIDIHSLYVPYIEELGFFGKSLMELLTGKTRKYKVEENRSYITSTQSFEKNIEVRSLLTVTEGTNLYTISVNRSLVLLPEQPMMPRYADNRVGYFVRSFHSFDESQPVKQRFFINRWRLEPKPEDRTKMERGELVEPQQPIVFYIDASTPAKWREYIRKGVEDWIPAFEAAGFKNAIQAKDAPVDDPAFNPEDVRYSVIRYTASPIANAKGPSVFDPRSGEILESDVILYHNVLKLLAEWRFSQTAAVDPAARTTDIADEMLGDALRYVTAHEIGHSLGLRHNMAASAAFPVDSLRSATFTQKYGTTPSIMDYARFNYVAQPGDKGVKLTPPRLGMYDTYAIHWGYRPIPGAQRPEDEAKTLNQWIAKHADDPRFRFGEGDVNGTDPTSQRESLGDDVVKASEYGAANIRYILAHLPEWFAKPGEDYQKQEEALLALLKQYERYLLHVSTAIAGVEQYYPVQGQEQPMYRYADRETQQRAVAFLLEQLLEAPVWLGEAVQGNLQLTVQTNGVKRIVPVASYFERLYKKMLQSEILNNGKLAYLWDNQLRNGPDAYGPEDLLNDLRSGLFTSADDATAYYRQVLQAQYVDRLIAMSGIRKDLDAGSKALADGVNGEMLIPHGARHEQCCLQAGDDGAFSLMGHDELYFQYKDMQMGDKWFLIERLTLAELRSVQAQVEQLRRKAKGTDRDHYDYLLKRISFFLSAQ</sequence>
<evidence type="ECO:0000313" key="6">
    <source>
        <dbReference type="EMBL" id="SFC03292.1"/>
    </source>
</evidence>
<dbReference type="Pfam" id="PF17162">
    <property type="entry name" value="DUF5118"/>
    <property type="match status" value="1"/>
</dbReference>
<evidence type="ECO:0000313" key="7">
    <source>
        <dbReference type="Proteomes" id="UP000199577"/>
    </source>
</evidence>
<dbReference type="InterPro" id="IPR033413">
    <property type="entry name" value="DUF5117"/>
</dbReference>
<evidence type="ECO:0000259" key="4">
    <source>
        <dbReference type="Pfam" id="PF17148"/>
    </source>
</evidence>
<evidence type="ECO:0000256" key="1">
    <source>
        <dbReference type="SAM" id="MobiDB-lite"/>
    </source>
</evidence>
<dbReference type="STRING" id="623281.SAMN05421747_103183"/>